<comment type="caution">
    <text evidence="1">The sequence shown here is derived from an EMBL/GenBank/DDBJ whole genome shotgun (WGS) entry which is preliminary data.</text>
</comment>
<accession>A0ABW3Y7Y9</accession>
<dbReference type="Proteomes" id="UP001597260">
    <property type="component" value="Unassembled WGS sequence"/>
</dbReference>
<organism evidence="1 2">
    <name type="scientific">Micromonospora sonneratiae</name>
    <dbReference type="NCBI Taxonomy" id="1184706"/>
    <lineage>
        <taxon>Bacteria</taxon>
        <taxon>Bacillati</taxon>
        <taxon>Actinomycetota</taxon>
        <taxon>Actinomycetes</taxon>
        <taxon>Micromonosporales</taxon>
        <taxon>Micromonosporaceae</taxon>
        <taxon>Micromonospora</taxon>
    </lineage>
</organism>
<dbReference type="InterPro" id="IPR010281">
    <property type="entry name" value="DUF885"/>
</dbReference>
<gene>
    <name evidence="1" type="ORF">ACFQ4H_01120</name>
</gene>
<keyword evidence="2" id="KW-1185">Reference proteome</keyword>
<reference evidence="2" key="1">
    <citation type="journal article" date="2019" name="Int. J. Syst. Evol. Microbiol.">
        <title>The Global Catalogue of Microorganisms (GCM) 10K type strain sequencing project: providing services to taxonomists for standard genome sequencing and annotation.</title>
        <authorList>
            <consortium name="The Broad Institute Genomics Platform"/>
            <consortium name="The Broad Institute Genome Sequencing Center for Infectious Disease"/>
            <person name="Wu L."/>
            <person name="Ma J."/>
        </authorList>
    </citation>
    <scope>NUCLEOTIDE SEQUENCE [LARGE SCALE GENOMIC DNA]</scope>
    <source>
        <strain evidence="2">JCM 31037</strain>
    </source>
</reference>
<dbReference type="Pfam" id="PF05960">
    <property type="entry name" value="DUF885"/>
    <property type="match status" value="1"/>
</dbReference>
<proteinExistence type="predicted"/>
<dbReference type="PANTHER" id="PTHR33361:SF2">
    <property type="entry name" value="DUF885 DOMAIN-CONTAINING PROTEIN"/>
    <property type="match status" value="1"/>
</dbReference>
<dbReference type="EMBL" id="JBHTMP010000001">
    <property type="protein sequence ID" value="MFD1319682.1"/>
    <property type="molecule type" value="Genomic_DNA"/>
</dbReference>
<evidence type="ECO:0000313" key="1">
    <source>
        <dbReference type="EMBL" id="MFD1319682.1"/>
    </source>
</evidence>
<evidence type="ECO:0000313" key="2">
    <source>
        <dbReference type="Proteomes" id="UP001597260"/>
    </source>
</evidence>
<dbReference type="RefSeq" id="WP_377565821.1">
    <property type="nucleotide sequence ID" value="NZ_JBHTMP010000001.1"/>
</dbReference>
<sequence length="552" mass="59328">MTTITEVADRYLDALAGLDPVAAEAAGRTPQSRFADLSPDGFAARAELARTTATAAAGASTDGTSELALAAALVDRLTSEVALHDSGFTTRLLAPLATPVHLTRQVFDNLPRVSEADWADVAAHLRRVPVALGQYADTLRWSAGRGQVVARRQILAVADQCTAWITVDDFYGRLVSGYPGTGVLAGELTAGARLAASATLDFAGFLRTELAPQATEVDGVGRDLYAVTARDFLGAQVDLDELYAYGWAELERTAAELRAVAAELGHPDVATARAALDADPAGRVPVGPDLEAWLRDRTAQVTDALDGPHFDIPAATRDVVCRLSPAASGVMYYTPPDPGLTRPGGIWWSVPPGETSVPVWRHVGTLHHEGLPGHHLQHAITLTTADLHPWQRALCHVHGYAEGWAHYAERLADEFGLYRGPAERLGMLDGQMWRAARVVIDIGLHLDAPIPAGTGFTDARRWTPAVAVDFLVDVAGLDRATARFEVDRYLGWPAQALAFKVGARLWQQARREAEQRDGSAFDRKLFHRTALRLGPMGLDPLRTRLAALSSAS</sequence>
<dbReference type="PANTHER" id="PTHR33361">
    <property type="entry name" value="GLR0591 PROTEIN"/>
    <property type="match status" value="1"/>
</dbReference>
<protein>
    <submittedName>
        <fullName evidence="1">DUF885 domain-containing protein</fullName>
    </submittedName>
</protein>
<name>A0ABW3Y7Y9_9ACTN</name>